<reference evidence="3 4" key="1">
    <citation type="journal article" date="2017" name="Gigascience">
        <title>Draft genome of the honey bee ectoparasitic mite, Tropilaelaps mercedesae, is shaped by the parasitic life history.</title>
        <authorList>
            <person name="Dong X."/>
            <person name="Armstrong S.D."/>
            <person name="Xia D."/>
            <person name="Makepeace B.L."/>
            <person name="Darby A.C."/>
            <person name="Kadowaki T."/>
        </authorList>
    </citation>
    <scope>NUCLEOTIDE SEQUENCE [LARGE SCALE GENOMIC DNA]</scope>
    <source>
        <strain evidence="3">Wuxi-XJTLU</strain>
    </source>
</reference>
<dbReference type="InParanoid" id="A0A1V9XSM2"/>
<keyword evidence="4" id="KW-1185">Reference proteome</keyword>
<evidence type="ECO:0000313" key="3">
    <source>
        <dbReference type="EMBL" id="OQR76441.1"/>
    </source>
</evidence>
<protein>
    <recommendedName>
        <fullName evidence="2">5'-3' DNA helicase ZGRF1-like N-terminal domain-containing protein</fullName>
    </recommendedName>
</protein>
<dbReference type="OrthoDB" id="6509717at2759"/>
<gene>
    <name evidence="3" type="ORF">BIW11_00590</name>
</gene>
<accession>A0A1V9XSM2</accession>
<feature type="compositionally biased region" description="Low complexity" evidence="1">
    <location>
        <begin position="33"/>
        <end position="49"/>
    </location>
</feature>
<sequence>MFDIFSEIKARRTTHEVIRLLSQDSPKNQGYESSNPSSSSGPASSSRTSDQSYLDEIPSCFRPAQPVRKPGTRLGGIKRIAPHVKVQPPKRTRIPLEEGSRCFAVMFAKPQTRKNKTWEDDGYLIVTKDRLTLRNMQGEHITSGEFFGQNFNDGSTFRLGEKIVEIQEELSEMPNLEK</sequence>
<dbReference type="STRING" id="418985.A0A1V9XSM2"/>
<evidence type="ECO:0000313" key="4">
    <source>
        <dbReference type="Proteomes" id="UP000192247"/>
    </source>
</evidence>
<evidence type="ECO:0000259" key="2">
    <source>
        <dbReference type="Pfam" id="PF10382"/>
    </source>
</evidence>
<name>A0A1V9XSM2_9ACAR</name>
<dbReference type="EMBL" id="MNPL01004822">
    <property type="protein sequence ID" value="OQR76441.1"/>
    <property type="molecule type" value="Genomic_DNA"/>
</dbReference>
<organism evidence="3 4">
    <name type="scientific">Tropilaelaps mercedesae</name>
    <dbReference type="NCBI Taxonomy" id="418985"/>
    <lineage>
        <taxon>Eukaryota</taxon>
        <taxon>Metazoa</taxon>
        <taxon>Ecdysozoa</taxon>
        <taxon>Arthropoda</taxon>
        <taxon>Chelicerata</taxon>
        <taxon>Arachnida</taxon>
        <taxon>Acari</taxon>
        <taxon>Parasitiformes</taxon>
        <taxon>Mesostigmata</taxon>
        <taxon>Gamasina</taxon>
        <taxon>Dermanyssoidea</taxon>
        <taxon>Laelapidae</taxon>
        <taxon>Tropilaelaps</taxon>
    </lineage>
</organism>
<proteinExistence type="predicted"/>
<feature type="compositionally biased region" description="Polar residues" evidence="1">
    <location>
        <begin position="22"/>
        <end position="32"/>
    </location>
</feature>
<dbReference type="InterPro" id="IPR018838">
    <property type="entry name" value="ZGRF1-like_N"/>
</dbReference>
<comment type="caution">
    <text evidence="3">The sequence shown here is derived from an EMBL/GenBank/DDBJ whole genome shotgun (WGS) entry which is preliminary data.</text>
</comment>
<dbReference type="AlphaFoldDB" id="A0A1V9XSM2"/>
<evidence type="ECO:0000256" key="1">
    <source>
        <dbReference type="SAM" id="MobiDB-lite"/>
    </source>
</evidence>
<dbReference type="Proteomes" id="UP000192247">
    <property type="component" value="Unassembled WGS sequence"/>
</dbReference>
<feature type="domain" description="5'-3' DNA helicase ZGRF1-like N-terminal" evidence="2">
    <location>
        <begin position="103"/>
        <end position="172"/>
    </location>
</feature>
<feature type="region of interest" description="Disordered" evidence="1">
    <location>
        <begin position="21"/>
        <end position="52"/>
    </location>
</feature>
<dbReference type="Pfam" id="PF10382">
    <property type="entry name" value="ZGRF1-like_N"/>
    <property type="match status" value="1"/>
</dbReference>